<proteinExistence type="predicted"/>
<evidence type="ECO:0000313" key="3">
    <source>
        <dbReference type="EMBL" id="KAF2637478.1"/>
    </source>
</evidence>
<dbReference type="EMBL" id="MU006793">
    <property type="protein sequence ID" value="KAF2637478.1"/>
    <property type="molecule type" value="Genomic_DNA"/>
</dbReference>
<dbReference type="InterPro" id="IPR008278">
    <property type="entry name" value="4-PPantetheinyl_Trfase_dom"/>
</dbReference>
<keyword evidence="1" id="KW-0808">Transferase</keyword>
<dbReference type="GO" id="GO:0000287">
    <property type="term" value="F:magnesium ion binding"/>
    <property type="evidence" value="ECO:0007669"/>
    <property type="project" value="InterPro"/>
</dbReference>
<dbReference type="Pfam" id="PF01648">
    <property type="entry name" value="ACPS"/>
    <property type="match status" value="1"/>
</dbReference>
<accession>A0A6A6RTD3</accession>
<name>A0A6A6RTD3_9PLEO</name>
<dbReference type="SUPFAM" id="SSF56214">
    <property type="entry name" value="4'-phosphopantetheinyl transferase"/>
    <property type="match status" value="1"/>
</dbReference>
<dbReference type="Gene3D" id="3.90.470.20">
    <property type="entry name" value="4'-phosphopantetheinyl transferase domain"/>
    <property type="match status" value="1"/>
</dbReference>
<organism evidence="3 4">
    <name type="scientific">Massarina eburnea CBS 473.64</name>
    <dbReference type="NCBI Taxonomy" id="1395130"/>
    <lineage>
        <taxon>Eukaryota</taxon>
        <taxon>Fungi</taxon>
        <taxon>Dikarya</taxon>
        <taxon>Ascomycota</taxon>
        <taxon>Pezizomycotina</taxon>
        <taxon>Dothideomycetes</taxon>
        <taxon>Pleosporomycetidae</taxon>
        <taxon>Pleosporales</taxon>
        <taxon>Massarineae</taxon>
        <taxon>Massarinaceae</taxon>
        <taxon>Massarina</taxon>
    </lineage>
</organism>
<evidence type="ECO:0000256" key="1">
    <source>
        <dbReference type="ARBA" id="ARBA00022679"/>
    </source>
</evidence>
<dbReference type="AlphaFoldDB" id="A0A6A6RTD3"/>
<dbReference type="InterPro" id="IPR037143">
    <property type="entry name" value="4-PPantetheinyl_Trfase_dom_sf"/>
</dbReference>
<gene>
    <name evidence="3" type="ORF">P280DRAFT_433251</name>
</gene>
<evidence type="ECO:0000259" key="2">
    <source>
        <dbReference type="Pfam" id="PF01648"/>
    </source>
</evidence>
<keyword evidence="4" id="KW-1185">Reference proteome</keyword>
<protein>
    <recommendedName>
        <fullName evidence="2">4'-phosphopantetheinyl transferase domain-containing protein</fullName>
    </recommendedName>
</protein>
<dbReference type="Proteomes" id="UP000799753">
    <property type="component" value="Unassembled WGS sequence"/>
</dbReference>
<evidence type="ECO:0000313" key="4">
    <source>
        <dbReference type="Proteomes" id="UP000799753"/>
    </source>
</evidence>
<feature type="domain" description="4'-phosphopantetheinyl transferase" evidence="2">
    <location>
        <begin position="11"/>
        <end position="106"/>
    </location>
</feature>
<dbReference type="GO" id="GO:0008897">
    <property type="term" value="F:holo-[acyl-carrier-protein] synthase activity"/>
    <property type="evidence" value="ECO:0007669"/>
    <property type="project" value="InterPro"/>
</dbReference>
<sequence>MPPRPFPFPLRVGTDICSIKRIQTLLCSHQSPQRRLERFLPKLLTWPERQYFRSRFPSSHLRDNNLNGVSVFLAGRWAAKEACRKACEHLGTSNGFHSTIILPITAPGNDLDRETTRPRGLILRERLPERTFVRSELDDAPGTWGDMVFDIDSVESQFCEVSISHDNDWATAVAIVPVLDWQHKT</sequence>
<dbReference type="OrthoDB" id="15433at2759"/>
<reference evidence="3" key="1">
    <citation type="journal article" date="2020" name="Stud. Mycol.">
        <title>101 Dothideomycetes genomes: a test case for predicting lifestyles and emergence of pathogens.</title>
        <authorList>
            <person name="Haridas S."/>
            <person name="Albert R."/>
            <person name="Binder M."/>
            <person name="Bloem J."/>
            <person name="Labutti K."/>
            <person name="Salamov A."/>
            <person name="Andreopoulos B."/>
            <person name="Baker S."/>
            <person name="Barry K."/>
            <person name="Bills G."/>
            <person name="Bluhm B."/>
            <person name="Cannon C."/>
            <person name="Castanera R."/>
            <person name="Culley D."/>
            <person name="Daum C."/>
            <person name="Ezra D."/>
            <person name="Gonzalez J."/>
            <person name="Henrissat B."/>
            <person name="Kuo A."/>
            <person name="Liang C."/>
            <person name="Lipzen A."/>
            <person name="Lutzoni F."/>
            <person name="Magnuson J."/>
            <person name="Mondo S."/>
            <person name="Nolan M."/>
            <person name="Ohm R."/>
            <person name="Pangilinan J."/>
            <person name="Park H.-J."/>
            <person name="Ramirez L."/>
            <person name="Alfaro M."/>
            <person name="Sun H."/>
            <person name="Tritt A."/>
            <person name="Yoshinaga Y."/>
            <person name="Zwiers L.-H."/>
            <person name="Turgeon B."/>
            <person name="Goodwin S."/>
            <person name="Spatafora J."/>
            <person name="Crous P."/>
            <person name="Grigoriev I."/>
        </authorList>
    </citation>
    <scope>NUCLEOTIDE SEQUENCE</scope>
    <source>
        <strain evidence="3">CBS 473.64</strain>
    </source>
</reference>